<dbReference type="EMBL" id="BMXP01000003">
    <property type="protein sequence ID" value="GGW82407.1"/>
    <property type="molecule type" value="Genomic_DNA"/>
</dbReference>
<accession>A0A918JJX5</accession>
<name>A0A918JJX5_9ALTE</name>
<dbReference type="AlphaFoldDB" id="A0A918JJX5"/>
<evidence type="ECO:0000313" key="2">
    <source>
        <dbReference type="EMBL" id="GGW82407.1"/>
    </source>
</evidence>
<keyword evidence="3" id="KW-1185">Reference proteome</keyword>
<sequence length="463" mass="52589">MHSTKKATVLGYVNIPQRVTSTQLVQLNLPDTWRQTGDGNVFSTIKPLQDRKSNVPALYKWSSHEENEQQVEVPLYIVAIPPTEFLMSALQTISDAQEISERYIAQLLRQWVDLTRLVCRAALLYQKNVYLMLDHGVTPSKAFVSKLADNDVTLPDTDTDMVAERAIVSGEANALASFLRESILKNDEVHELWEELVALSRWRHPDTVIAPEPVEKSKVSTLALLNQYHYQQLKLVAAEQQIASLKSELLNKDEKLSEADLLSLQIGQLQEELEQTAVDAKEKEATYQRNIDKLTQSLEEQKSAIKTAEKLNKGKRNSATEETDLLQLQVAQLKEEELEHTFQVAKTDKSRAENLEAQLAGTKAELAKKHEQLEHERKKQQKSAEQLAATKMKHDTTDSSIDENIISLNEEKELMQLQIAQLQEELEYYYLAYQAEQRKPVPKSDIAVLDTEAPALKLISRII</sequence>
<organism evidence="2 3">
    <name type="scientific">Alteromonas halophila</name>
    <dbReference type="NCBI Taxonomy" id="516698"/>
    <lineage>
        <taxon>Bacteria</taxon>
        <taxon>Pseudomonadati</taxon>
        <taxon>Pseudomonadota</taxon>
        <taxon>Gammaproteobacteria</taxon>
        <taxon>Alteromonadales</taxon>
        <taxon>Alteromonadaceae</taxon>
        <taxon>Alteromonas/Salinimonas group</taxon>
        <taxon>Alteromonas</taxon>
    </lineage>
</organism>
<evidence type="ECO:0000256" key="1">
    <source>
        <dbReference type="SAM" id="MobiDB-lite"/>
    </source>
</evidence>
<gene>
    <name evidence="2" type="ORF">GCM10007391_14310</name>
</gene>
<reference evidence="2" key="2">
    <citation type="submission" date="2020-09" db="EMBL/GenBank/DDBJ databases">
        <authorList>
            <person name="Sun Q."/>
            <person name="Kim S."/>
        </authorList>
    </citation>
    <scope>NUCLEOTIDE SEQUENCE</scope>
    <source>
        <strain evidence="2">KCTC 22164</strain>
    </source>
</reference>
<protein>
    <submittedName>
        <fullName evidence="2">Uncharacterized protein</fullName>
    </submittedName>
</protein>
<dbReference type="RefSeq" id="WP_189404840.1">
    <property type="nucleotide sequence ID" value="NZ_BMXP01000003.1"/>
</dbReference>
<proteinExistence type="predicted"/>
<evidence type="ECO:0000313" key="3">
    <source>
        <dbReference type="Proteomes" id="UP000631300"/>
    </source>
</evidence>
<dbReference type="Proteomes" id="UP000631300">
    <property type="component" value="Unassembled WGS sequence"/>
</dbReference>
<reference evidence="2" key="1">
    <citation type="journal article" date="2014" name="Int. J. Syst. Evol. Microbiol.">
        <title>Complete genome sequence of Corynebacterium casei LMG S-19264T (=DSM 44701T), isolated from a smear-ripened cheese.</title>
        <authorList>
            <consortium name="US DOE Joint Genome Institute (JGI-PGF)"/>
            <person name="Walter F."/>
            <person name="Albersmeier A."/>
            <person name="Kalinowski J."/>
            <person name="Ruckert C."/>
        </authorList>
    </citation>
    <scope>NUCLEOTIDE SEQUENCE</scope>
    <source>
        <strain evidence="2">KCTC 22164</strain>
    </source>
</reference>
<comment type="caution">
    <text evidence="2">The sequence shown here is derived from an EMBL/GenBank/DDBJ whole genome shotgun (WGS) entry which is preliminary data.</text>
</comment>
<feature type="region of interest" description="Disordered" evidence="1">
    <location>
        <begin position="372"/>
        <end position="396"/>
    </location>
</feature>